<accession>F3QT73</accession>
<dbReference type="AlphaFoldDB" id="F3QT73"/>
<dbReference type="STRING" id="762982.HMPREF9442_01390"/>
<dbReference type="EMBL" id="AFBR01000035">
    <property type="protein sequence ID" value="EGG54894.1"/>
    <property type="molecule type" value="Genomic_DNA"/>
</dbReference>
<name>F3QT73_9BACT</name>
<evidence type="ECO:0000313" key="2">
    <source>
        <dbReference type="Proteomes" id="UP000005546"/>
    </source>
</evidence>
<dbReference type="HOGENOM" id="CLU_3274074_0_0_10"/>
<comment type="caution">
    <text evidence="1">The sequence shown here is derived from an EMBL/GenBank/DDBJ whole genome shotgun (WGS) entry which is preliminary data.</text>
</comment>
<dbReference type="Proteomes" id="UP000005546">
    <property type="component" value="Unassembled WGS sequence"/>
</dbReference>
<evidence type="ECO:0000313" key="1">
    <source>
        <dbReference type="EMBL" id="EGG54894.1"/>
    </source>
</evidence>
<gene>
    <name evidence="1" type="ORF">HMPREF9442_01390</name>
</gene>
<keyword evidence="2" id="KW-1185">Reference proteome</keyword>
<organism evidence="1 2">
    <name type="scientific">Paraprevotella xylaniphila YIT 11841</name>
    <dbReference type="NCBI Taxonomy" id="762982"/>
    <lineage>
        <taxon>Bacteria</taxon>
        <taxon>Pseudomonadati</taxon>
        <taxon>Bacteroidota</taxon>
        <taxon>Bacteroidia</taxon>
        <taxon>Bacteroidales</taxon>
        <taxon>Prevotellaceae</taxon>
        <taxon>Paraprevotella</taxon>
    </lineage>
</organism>
<protein>
    <submittedName>
        <fullName evidence="1">Uncharacterized protein</fullName>
    </submittedName>
</protein>
<proteinExistence type="predicted"/>
<sequence length="41" mass="4848">MSPCGKRKKNKSQPDYALLYTTFKKFLQKRVRILHTFCISA</sequence>
<reference evidence="1 2" key="1">
    <citation type="submission" date="2011-02" db="EMBL/GenBank/DDBJ databases">
        <authorList>
            <person name="Weinstock G."/>
            <person name="Sodergren E."/>
            <person name="Clifton S."/>
            <person name="Fulton L."/>
            <person name="Fulton B."/>
            <person name="Courtney L."/>
            <person name="Fronick C."/>
            <person name="Harrison M."/>
            <person name="Strong C."/>
            <person name="Farmer C."/>
            <person name="Delahaunty K."/>
            <person name="Markovic C."/>
            <person name="Hall O."/>
            <person name="Minx P."/>
            <person name="Tomlinson C."/>
            <person name="Mitreva M."/>
            <person name="Hou S."/>
            <person name="Chen J."/>
            <person name="Wollam A."/>
            <person name="Pepin K.H."/>
            <person name="Johnson M."/>
            <person name="Bhonagiri V."/>
            <person name="Zhang X."/>
            <person name="Suruliraj S."/>
            <person name="Warren W."/>
            <person name="Chinwalla A."/>
            <person name="Mardis E.R."/>
            <person name="Wilson R.K."/>
        </authorList>
    </citation>
    <scope>NUCLEOTIDE SEQUENCE [LARGE SCALE GENOMIC DNA]</scope>
    <source>
        <strain evidence="1 2">YIT 11841</strain>
    </source>
</reference>